<evidence type="ECO:0000313" key="2">
    <source>
        <dbReference type="EMBL" id="KAJ7739136.1"/>
    </source>
</evidence>
<dbReference type="Proteomes" id="UP001215598">
    <property type="component" value="Unassembled WGS sequence"/>
</dbReference>
<dbReference type="EMBL" id="JARKIB010000014">
    <property type="protein sequence ID" value="KAJ7772481.1"/>
    <property type="molecule type" value="Genomic_DNA"/>
</dbReference>
<dbReference type="EMBL" id="JARKIB010000108">
    <property type="protein sequence ID" value="KAJ7739136.1"/>
    <property type="molecule type" value="Genomic_DNA"/>
</dbReference>
<dbReference type="SUPFAM" id="SSF56973">
    <property type="entry name" value="Aerolisin/ETX pore-forming domain"/>
    <property type="match status" value="1"/>
</dbReference>
<proteinExistence type="predicted"/>
<feature type="signal peptide" evidence="1">
    <location>
        <begin position="1"/>
        <end position="23"/>
    </location>
</feature>
<reference evidence="2" key="1">
    <citation type="submission" date="2023-03" db="EMBL/GenBank/DDBJ databases">
        <title>Massive genome expansion in bonnet fungi (Mycena s.s.) driven by repeated elements and novel gene families across ecological guilds.</title>
        <authorList>
            <consortium name="Lawrence Berkeley National Laboratory"/>
            <person name="Harder C.B."/>
            <person name="Miyauchi S."/>
            <person name="Viragh M."/>
            <person name="Kuo A."/>
            <person name="Thoen E."/>
            <person name="Andreopoulos B."/>
            <person name="Lu D."/>
            <person name="Skrede I."/>
            <person name="Drula E."/>
            <person name="Henrissat B."/>
            <person name="Morin E."/>
            <person name="Kohler A."/>
            <person name="Barry K."/>
            <person name="LaButti K."/>
            <person name="Morin E."/>
            <person name="Salamov A."/>
            <person name="Lipzen A."/>
            <person name="Mereny Z."/>
            <person name="Hegedus B."/>
            <person name="Baldrian P."/>
            <person name="Stursova M."/>
            <person name="Weitz H."/>
            <person name="Taylor A."/>
            <person name="Grigoriev I.V."/>
            <person name="Nagy L.G."/>
            <person name="Martin F."/>
            <person name="Kauserud H."/>
        </authorList>
    </citation>
    <scope>NUCLEOTIDE SEQUENCE</scope>
    <source>
        <strain evidence="2">CBHHK182m</strain>
    </source>
</reference>
<keyword evidence="1" id="KW-0732">Signal</keyword>
<protein>
    <submittedName>
        <fullName evidence="2">Uncharacterized protein</fullName>
    </submittedName>
</protein>
<name>A0AAD7IB55_9AGAR</name>
<sequence>MFAFRHLALISLAVSLPALEVLGLAAPSTVDLSQVKPAVDIKIAAATAAYAVRATSAAVDDYVDLFNAQSLHVGRYPAEDFIAAVSAAPPHNCDVLSVAQLQALRGWPTLLAQVEATMRADVDDCKGKPYDTGDTRPMWTTNEGGITIAYSCAGPGPYDLLGGQPICTTEQLVVQGSSHDASGALTATYSAGTASSLTLTTSSTSSMSIGVTVSVGVNIKVFEASASTTYTESVTNEKSNSAQHTLSVQSQVSVGLDPTTPNTYCSLKFNTTSCTSTGVVRVPFVATGWLATKSAKNDYASFLCSPFTPFAQYCLCSYNDQIVYFNIDATLPDDKLRSSVMELQGAVKGNIAGNYTRFCTNLKREEFGSEIQAAS</sequence>
<accession>A0AAD7IB55</accession>
<evidence type="ECO:0000313" key="4">
    <source>
        <dbReference type="Proteomes" id="UP001215598"/>
    </source>
</evidence>
<feature type="chain" id="PRO_5042441923" evidence="1">
    <location>
        <begin position="24"/>
        <end position="375"/>
    </location>
</feature>
<gene>
    <name evidence="2" type="ORF">B0H16DRAFT_1694583</name>
    <name evidence="3" type="ORF">B0H16DRAFT_1881073</name>
</gene>
<evidence type="ECO:0000256" key="1">
    <source>
        <dbReference type="SAM" id="SignalP"/>
    </source>
</evidence>
<organism evidence="2 4">
    <name type="scientific">Mycena metata</name>
    <dbReference type="NCBI Taxonomy" id="1033252"/>
    <lineage>
        <taxon>Eukaryota</taxon>
        <taxon>Fungi</taxon>
        <taxon>Dikarya</taxon>
        <taxon>Basidiomycota</taxon>
        <taxon>Agaricomycotina</taxon>
        <taxon>Agaricomycetes</taxon>
        <taxon>Agaricomycetidae</taxon>
        <taxon>Agaricales</taxon>
        <taxon>Marasmiineae</taxon>
        <taxon>Mycenaceae</taxon>
        <taxon>Mycena</taxon>
    </lineage>
</organism>
<keyword evidence="4" id="KW-1185">Reference proteome</keyword>
<comment type="caution">
    <text evidence="2">The sequence shown here is derived from an EMBL/GenBank/DDBJ whole genome shotgun (WGS) entry which is preliminary data.</text>
</comment>
<evidence type="ECO:0000313" key="3">
    <source>
        <dbReference type="EMBL" id="KAJ7772481.1"/>
    </source>
</evidence>
<dbReference type="AlphaFoldDB" id="A0AAD7IB55"/>